<evidence type="ECO:0000313" key="2">
    <source>
        <dbReference type="EMBL" id="CBY83705.1"/>
    </source>
</evidence>
<accession>E7ABE7</accession>
<name>E7ABE7_HELFC</name>
<dbReference type="KEGG" id="hfe:HFELIS_16210"/>
<dbReference type="HOGENOM" id="CLU_2355843_0_0_7"/>
<protein>
    <submittedName>
        <fullName evidence="2">Uncharacterized protein</fullName>
    </submittedName>
</protein>
<dbReference type="EMBL" id="FQ670179">
    <property type="protein sequence ID" value="CBY83705.1"/>
    <property type="molecule type" value="Genomic_DNA"/>
</dbReference>
<dbReference type="GeneID" id="36133974"/>
<evidence type="ECO:0000256" key="1">
    <source>
        <dbReference type="SAM" id="MobiDB-lite"/>
    </source>
</evidence>
<dbReference type="STRING" id="936155.HFELIS_16210"/>
<dbReference type="Proteomes" id="UP000007934">
    <property type="component" value="Chromosome"/>
</dbReference>
<proteinExistence type="predicted"/>
<gene>
    <name evidence="2" type="ordered locus">Hfelis_16210</name>
</gene>
<reference evidence="2 3" key="1">
    <citation type="journal article" date="2011" name="Genome Biol. Evol.">
        <title>Comparative whole genome sequence analysis of the carcinogenic bacterial model pathogen Helicobacter felis.</title>
        <authorList>
            <person name="Arnold I.C."/>
            <person name="Zigova Z."/>
            <person name="Holden M."/>
            <person name="Lawley T.D."/>
            <person name="Rad R."/>
            <person name="Dougan G."/>
            <person name="Falkow S."/>
            <person name="Bentley S.D."/>
            <person name="Muller A."/>
        </authorList>
    </citation>
    <scope>NUCLEOTIDE SEQUENCE [LARGE SCALE GENOMIC DNA]</scope>
    <source>
        <strain evidence="3">ATCC 49179 / CCUG 28539 / NCTC 12436 / CS1</strain>
    </source>
</reference>
<organism evidence="2 3">
    <name type="scientific">Helicobacter felis (strain ATCC 49179 / CCUG 28539 / NCTC 12436 / CS1)</name>
    <dbReference type="NCBI Taxonomy" id="936155"/>
    <lineage>
        <taxon>Bacteria</taxon>
        <taxon>Pseudomonadati</taxon>
        <taxon>Campylobacterota</taxon>
        <taxon>Epsilonproteobacteria</taxon>
        <taxon>Campylobacterales</taxon>
        <taxon>Helicobacteraceae</taxon>
        <taxon>Helicobacter</taxon>
    </lineage>
</organism>
<sequence length="96" mass="11173">MKGRVFFKAKFYHINGALDHVFKGDGCELTRPQFTAKNTPKNRTKRDSDKTPKIGGLQEKMEVGVSIIREGEQDKQELENRITELTQMRYVRKRDS</sequence>
<dbReference type="RefSeq" id="WP_013470110.1">
    <property type="nucleotide sequence ID" value="NC_014810.2"/>
</dbReference>
<feature type="region of interest" description="Disordered" evidence="1">
    <location>
        <begin position="31"/>
        <end position="54"/>
    </location>
</feature>
<dbReference type="AlphaFoldDB" id="E7ABE7"/>
<feature type="compositionally biased region" description="Polar residues" evidence="1">
    <location>
        <begin position="32"/>
        <end position="41"/>
    </location>
</feature>
<keyword evidence="3" id="KW-1185">Reference proteome</keyword>
<evidence type="ECO:0000313" key="3">
    <source>
        <dbReference type="Proteomes" id="UP000007934"/>
    </source>
</evidence>